<dbReference type="RefSeq" id="WP_115468743.1">
    <property type="nucleotide sequence ID" value="NZ_QKRA01000007.1"/>
</dbReference>
<comment type="caution">
    <text evidence="3">The sequence shown here is derived from an EMBL/GenBank/DDBJ whole genome shotgun (WGS) entry which is preliminary data.</text>
</comment>
<keyword evidence="1" id="KW-1133">Transmembrane helix</keyword>
<organism evidence="3 4">
    <name type="scientific">Marinomonas piezotolerans</name>
    <dbReference type="NCBI Taxonomy" id="2213058"/>
    <lineage>
        <taxon>Bacteria</taxon>
        <taxon>Pseudomonadati</taxon>
        <taxon>Pseudomonadota</taxon>
        <taxon>Gammaproteobacteria</taxon>
        <taxon>Oceanospirillales</taxon>
        <taxon>Oceanospirillaceae</taxon>
        <taxon>Marinomonas</taxon>
    </lineage>
</organism>
<accession>A0A370U6L8</accession>
<dbReference type="AlphaFoldDB" id="A0A370U6L8"/>
<feature type="transmembrane region" description="Helical" evidence="1">
    <location>
        <begin position="93"/>
        <end position="110"/>
    </location>
</feature>
<sequence length="225" mass="24714">MNQSSEHFTIAAEYALGLLSPEHAKAFEARMKEDPMLQQEYVYWAEHFSSMSEQWQEHVPPAHVKQQLEQQLFSTKADNVTQLRAKSSRRSPIWAIAAAVILAIGIWTFVPPSFEATYQTHLVASESDVIIDVLVDADNKQLRIIPKQGKPAINGDYELWVAIGDGAPMSLGVLDLSEMREVSLDVPWLSSLTNAHMAISHEPKGGSPTGAPTGPVIAVADTVTL</sequence>
<gene>
    <name evidence="3" type="ORF">DN730_13820</name>
</gene>
<dbReference type="InterPro" id="IPR051474">
    <property type="entry name" value="Anti-sigma-K/W_factor"/>
</dbReference>
<dbReference type="GO" id="GO:0016989">
    <property type="term" value="F:sigma factor antagonist activity"/>
    <property type="evidence" value="ECO:0007669"/>
    <property type="project" value="TreeGrafter"/>
</dbReference>
<keyword evidence="1" id="KW-0472">Membrane</keyword>
<evidence type="ECO:0000256" key="1">
    <source>
        <dbReference type="SAM" id="Phobius"/>
    </source>
</evidence>
<dbReference type="InterPro" id="IPR018764">
    <property type="entry name" value="RskA_C"/>
</dbReference>
<dbReference type="OrthoDB" id="5298046at2"/>
<dbReference type="EMBL" id="QKRA01000007">
    <property type="protein sequence ID" value="RDL43415.1"/>
    <property type="molecule type" value="Genomic_DNA"/>
</dbReference>
<dbReference type="GO" id="GO:0006417">
    <property type="term" value="P:regulation of translation"/>
    <property type="evidence" value="ECO:0007669"/>
    <property type="project" value="TreeGrafter"/>
</dbReference>
<dbReference type="GO" id="GO:0005886">
    <property type="term" value="C:plasma membrane"/>
    <property type="evidence" value="ECO:0007669"/>
    <property type="project" value="InterPro"/>
</dbReference>
<dbReference type="PANTHER" id="PTHR37461">
    <property type="entry name" value="ANTI-SIGMA-K FACTOR RSKA"/>
    <property type="match status" value="1"/>
</dbReference>
<evidence type="ECO:0000313" key="4">
    <source>
        <dbReference type="Proteomes" id="UP000254326"/>
    </source>
</evidence>
<dbReference type="Proteomes" id="UP000254326">
    <property type="component" value="Unassembled WGS sequence"/>
</dbReference>
<reference evidence="3 4" key="1">
    <citation type="submission" date="2018-06" db="EMBL/GenBank/DDBJ databases">
        <title>Marinomonas sp. YLB-05 draft genome sequence.</title>
        <authorList>
            <person name="Yu L."/>
            <person name="Tang X."/>
        </authorList>
    </citation>
    <scope>NUCLEOTIDE SEQUENCE [LARGE SCALE GENOMIC DNA]</scope>
    <source>
        <strain evidence="3 4">YLB-05</strain>
    </source>
</reference>
<proteinExistence type="predicted"/>
<keyword evidence="1" id="KW-0812">Transmembrane</keyword>
<dbReference type="Pfam" id="PF10099">
    <property type="entry name" value="RskA_C"/>
    <property type="match status" value="1"/>
</dbReference>
<evidence type="ECO:0000313" key="3">
    <source>
        <dbReference type="EMBL" id="RDL43415.1"/>
    </source>
</evidence>
<keyword evidence="4" id="KW-1185">Reference proteome</keyword>
<feature type="domain" description="Anti-sigma K factor RskA C-terminal" evidence="2">
    <location>
        <begin position="95"/>
        <end position="216"/>
    </location>
</feature>
<name>A0A370U6L8_9GAMM</name>
<protein>
    <recommendedName>
        <fullName evidence="2">Anti-sigma K factor RskA C-terminal domain-containing protein</fullName>
    </recommendedName>
</protein>
<evidence type="ECO:0000259" key="2">
    <source>
        <dbReference type="Pfam" id="PF10099"/>
    </source>
</evidence>
<dbReference type="PANTHER" id="PTHR37461:SF1">
    <property type="entry name" value="ANTI-SIGMA-K FACTOR RSKA"/>
    <property type="match status" value="1"/>
</dbReference>